<dbReference type="Pfam" id="PF14368">
    <property type="entry name" value="LTP_2"/>
    <property type="match status" value="1"/>
</dbReference>
<feature type="chain" id="PRO_5025554799" description="Bifunctional inhibitor/plant lipid transfer protein/seed storage helical domain-containing protein" evidence="1">
    <location>
        <begin position="29"/>
        <end position="187"/>
    </location>
</feature>
<organism evidence="3 4">
    <name type="scientific">Morella rubra</name>
    <name type="common">Chinese bayberry</name>
    <dbReference type="NCBI Taxonomy" id="262757"/>
    <lineage>
        <taxon>Eukaryota</taxon>
        <taxon>Viridiplantae</taxon>
        <taxon>Streptophyta</taxon>
        <taxon>Embryophyta</taxon>
        <taxon>Tracheophyta</taxon>
        <taxon>Spermatophyta</taxon>
        <taxon>Magnoliopsida</taxon>
        <taxon>eudicotyledons</taxon>
        <taxon>Gunneridae</taxon>
        <taxon>Pentapetalae</taxon>
        <taxon>rosids</taxon>
        <taxon>fabids</taxon>
        <taxon>Fagales</taxon>
        <taxon>Myricaceae</taxon>
        <taxon>Morella</taxon>
    </lineage>
</organism>
<name>A0A6A1V3Y0_9ROSI</name>
<evidence type="ECO:0000259" key="2">
    <source>
        <dbReference type="Pfam" id="PF14368"/>
    </source>
</evidence>
<evidence type="ECO:0000313" key="4">
    <source>
        <dbReference type="Proteomes" id="UP000516437"/>
    </source>
</evidence>
<keyword evidence="4" id="KW-1185">Reference proteome</keyword>
<dbReference type="InterPro" id="IPR036312">
    <property type="entry name" value="Bifun_inhib/LTP/seed_sf"/>
</dbReference>
<evidence type="ECO:0000313" key="3">
    <source>
        <dbReference type="EMBL" id="KAB1205940.1"/>
    </source>
</evidence>
<dbReference type="GO" id="GO:0009627">
    <property type="term" value="P:systemic acquired resistance"/>
    <property type="evidence" value="ECO:0007669"/>
    <property type="project" value="InterPro"/>
</dbReference>
<dbReference type="AlphaFoldDB" id="A0A6A1V3Y0"/>
<dbReference type="CDD" id="cd00010">
    <property type="entry name" value="AAI_LTSS"/>
    <property type="match status" value="1"/>
</dbReference>
<dbReference type="GO" id="GO:0005504">
    <property type="term" value="F:fatty acid binding"/>
    <property type="evidence" value="ECO:0007669"/>
    <property type="project" value="InterPro"/>
</dbReference>
<dbReference type="InterPro" id="IPR039265">
    <property type="entry name" value="DIR1-like"/>
</dbReference>
<protein>
    <recommendedName>
        <fullName evidence="2">Bifunctional inhibitor/plant lipid transfer protein/seed storage helical domain-containing protein</fullName>
    </recommendedName>
</protein>
<accession>A0A6A1V3Y0</accession>
<evidence type="ECO:0000256" key="1">
    <source>
        <dbReference type="SAM" id="SignalP"/>
    </source>
</evidence>
<dbReference type="Proteomes" id="UP000516437">
    <property type="component" value="Chromosome 7"/>
</dbReference>
<comment type="caution">
    <text evidence="3">The sequence shown here is derived from an EMBL/GenBank/DDBJ whole genome shotgun (WGS) entry which is preliminary data.</text>
</comment>
<feature type="domain" description="Bifunctional inhibitor/plant lipid transfer protein/seed storage helical" evidence="2">
    <location>
        <begin position="27"/>
        <end position="110"/>
    </location>
</feature>
<sequence length="187" mass="20349">MASNIKTCIVVVFLIVLSSKAFIWEVDAEGDCGRNSIFQEAVSFRPCLGSAQNARIKVPAACCAKVASLLRTAPRCLCAVLLSPIAKQVGVKPQIGVTIPKRCNIKNRYAGRKCGGAISCCIVLQSARNHPSLSSTSKAVVAHMTKVNEQLEEIKKTLDDFKTEADPQKIPRYIPDDMETFRDAVQP</sequence>
<proteinExistence type="predicted"/>
<dbReference type="OrthoDB" id="1917294at2759"/>
<gene>
    <name evidence="3" type="ORF">CJ030_MR7G016920</name>
</gene>
<dbReference type="InterPro" id="IPR016140">
    <property type="entry name" value="Bifunc_inhib/LTP/seed_store"/>
</dbReference>
<dbReference type="Gene3D" id="1.10.110.10">
    <property type="entry name" value="Plant lipid-transfer and hydrophobic proteins"/>
    <property type="match status" value="1"/>
</dbReference>
<reference evidence="3 4" key="1">
    <citation type="journal article" date="2019" name="Plant Biotechnol. J.">
        <title>The red bayberry genome and genetic basis of sex determination.</title>
        <authorList>
            <person name="Jia H.M."/>
            <person name="Jia H.J."/>
            <person name="Cai Q.L."/>
            <person name="Wang Y."/>
            <person name="Zhao H.B."/>
            <person name="Yang W.F."/>
            <person name="Wang G.Y."/>
            <person name="Li Y.H."/>
            <person name="Zhan D.L."/>
            <person name="Shen Y.T."/>
            <person name="Niu Q.F."/>
            <person name="Chang L."/>
            <person name="Qiu J."/>
            <person name="Zhao L."/>
            <person name="Xie H.B."/>
            <person name="Fu W.Y."/>
            <person name="Jin J."/>
            <person name="Li X.W."/>
            <person name="Jiao Y."/>
            <person name="Zhou C.C."/>
            <person name="Tu T."/>
            <person name="Chai C.Y."/>
            <person name="Gao J.L."/>
            <person name="Fan L.J."/>
            <person name="van de Weg E."/>
            <person name="Wang J.Y."/>
            <person name="Gao Z.S."/>
        </authorList>
    </citation>
    <scope>NUCLEOTIDE SEQUENCE [LARGE SCALE GENOMIC DNA]</scope>
    <source>
        <tissue evidence="3">Leaves</tissue>
    </source>
</reference>
<feature type="signal peptide" evidence="1">
    <location>
        <begin position="1"/>
        <end position="28"/>
    </location>
</feature>
<dbReference type="EMBL" id="RXIC02000025">
    <property type="protein sequence ID" value="KAB1205940.1"/>
    <property type="molecule type" value="Genomic_DNA"/>
</dbReference>
<dbReference type="PANTHER" id="PTHR33122:SF13">
    <property type="entry name" value="BIFUNCTIONAL INHIBITOR_LIPID-TRANSFER PROTEIN_SEED STORAGE 2S ALBUMIN SUPERFAMILY PROTEIN"/>
    <property type="match status" value="1"/>
</dbReference>
<dbReference type="SUPFAM" id="SSF47699">
    <property type="entry name" value="Bifunctional inhibitor/lipid-transfer protein/seed storage 2S albumin"/>
    <property type="match status" value="1"/>
</dbReference>
<dbReference type="PANTHER" id="PTHR33122">
    <property type="entry name" value="LIPID BINDING PROTEIN-RELATED"/>
    <property type="match status" value="1"/>
</dbReference>
<keyword evidence="1" id="KW-0732">Signal</keyword>